<feature type="compositionally biased region" description="Basic and acidic residues" evidence="1">
    <location>
        <begin position="192"/>
        <end position="206"/>
    </location>
</feature>
<dbReference type="AlphaFoldDB" id="A0ABD3NNR5"/>
<keyword evidence="3" id="KW-1185">Reference proteome</keyword>
<evidence type="ECO:0000313" key="3">
    <source>
        <dbReference type="Proteomes" id="UP001530400"/>
    </source>
</evidence>
<comment type="caution">
    <text evidence="2">The sequence shown here is derived from an EMBL/GenBank/DDBJ whole genome shotgun (WGS) entry which is preliminary data.</text>
</comment>
<sequence length="493" mass="54518">MSAPSPTARKLLQKLQPLLATPAQSSSTFSETQQTIASWMIFNRKKGEALAEGMEIAVKDAISMDDIAKNKSDRLLVLLKIVHRALVTNCPTLGESGVDVSIWEKSLPLRQTLIGKVVGFLLSELAGCLDEGSMHIPQVEEMMKVWEDQNVCDCIWEDLRQKWEDGLKKTGGETVAAAVDNASASKQAELTADTKKQSNDSDQDALMKDDVVKSVSVAFEKTDDETPREAAAAKSEQEEEVSSTDDRRSQFARRDSTMSTTSVASVGDIDFEGVEEAHVEPHKFLEAAKVIAQLQITRDIGGDTAMNLSSAFGHIPPEVEELCRTMNQQSEDEEGEQEERAEILSRLPDEFLDLDLKYAKQSLQTYKEAIRQQKRARLQCLHLLLQSRCSFGSLEAARILFGNGKSDHDAEETPNIDAILDKLKKRKEALSDALALEGLDVEEDAEEEKKLEKEEKDLVPFNWFADGDDEAKDSAGANVSGEEEPSAKKLKIT</sequence>
<evidence type="ECO:0000256" key="1">
    <source>
        <dbReference type="SAM" id="MobiDB-lite"/>
    </source>
</evidence>
<feature type="compositionally biased region" description="Basic and acidic residues" evidence="1">
    <location>
        <begin position="244"/>
        <end position="256"/>
    </location>
</feature>
<proteinExistence type="predicted"/>
<feature type="region of interest" description="Disordered" evidence="1">
    <location>
        <begin position="464"/>
        <end position="493"/>
    </location>
</feature>
<feature type="region of interest" description="Disordered" evidence="1">
    <location>
        <begin position="185"/>
        <end position="206"/>
    </location>
</feature>
<accession>A0ABD3NNR5</accession>
<gene>
    <name evidence="2" type="ORF">ACHAWO_005957</name>
</gene>
<protein>
    <recommendedName>
        <fullName evidence="4">CID domain-containing protein</fullName>
    </recommendedName>
</protein>
<evidence type="ECO:0000313" key="2">
    <source>
        <dbReference type="EMBL" id="KAL3777538.1"/>
    </source>
</evidence>
<name>A0ABD3NNR5_9STRA</name>
<organism evidence="2 3">
    <name type="scientific">Cyclotella atomus</name>
    <dbReference type="NCBI Taxonomy" id="382360"/>
    <lineage>
        <taxon>Eukaryota</taxon>
        <taxon>Sar</taxon>
        <taxon>Stramenopiles</taxon>
        <taxon>Ochrophyta</taxon>
        <taxon>Bacillariophyta</taxon>
        <taxon>Coscinodiscophyceae</taxon>
        <taxon>Thalassiosirophycidae</taxon>
        <taxon>Stephanodiscales</taxon>
        <taxon>Stephanodiscaceae</taxon>
        <taxon>Cyclotella</taxon>
    </lineage>
</organism>
<evidence type="ECO:0008006" key="4">
    <source>
        <dbReference type="Google" id="ProtNLM"/>
    </source>
</evidence>
<reference evidence="2 3" key="1">
    <citation type="submission" date="2024-10" db="EMBL/GenBank/DDBJ databases">
        <title>Updated reference genomes for cyclostephanoid diatoms.</title>
        <authorList>
            <person name="Roberts W.R."/>
            <person name="Alverson A.J."/>
        </authorList>
    </citation>
    <scope>NUCLEOTIDE SEQUENCE [LARGE SCALE GENOMIC DNA]</scope>
    <source>
        <strain evidence="2 3">AJA010-31</strain>
    </source>
</reference>
<feature type="region of interest" description="Disordered" evidence="1">
    <location>
        <begin position="221"/>
        <end position="263"/>
    </location>
</feature>
<dbReference type="Proteomes" id="UP001530400">
    <property type="component" value="Unassembled WGS sequence"/>
</dbReference>
<dbReference type="EMBL" id="JALLPJ020001038">
    <property type="protein sequence ID" value="KAL3777538.1"/>
    <property type="molecule type" value="Genomic_DNA"/>
</dbReference>